<dbReference type="RefSeq" id="WP_073270673.1">
    <property type="nucleotide sequence ID" value="NZ_FQVA01000001.1"/>
</dbReference>
<sequence>MSVVSLYRSTGRHATWLELFFDLVFVAVIGVVTHDLAHTHNGHIGAEQLLRFPLVFIPVWWIWMTHTLYSNRFDKDSREHRLFSLCLMALLVVLSLFVESSLEQGFALFALLYGAIRLMLAYLYWTIHRSKEQYVHFAKDVGTAIAVGALVSMSAALISGPAKFVVFYLGIIIDAGLQILLRHKLNSKPVDKVHLVERIGLLVIIILGESLIAMVGSLDHEQWDLYSTASSITGFLLIGAIWWIYFDSFPTLERAKRLTSGNILIFTHLLLCMGLLILANMIRHAILGDLDRPTFALLAITGLVFFYLGKQIPYWYAFPIWRRAIVSNTFICIGITVGSSFLSRIEYSLIGMTLGMLVYVYLTFKRILAVDVDNYLEAPHAAAAAS</sequence>
<feature type="transmembrane region" description="Helical" evidence="1">
    <location>
        <begin position="225"/>
        <end position="246"/>
    </location>
</feature>
<accession>A0A1M4UTZ1</accession>
<proteinExistence type="predicted"/>
<feature type="transmembrane region" description="Helical" evidence="1">
    <location>
        <begin position="320"/>
        <end position="341"/>
    </location>
</feature>
<dbReference type="Proteomes" id="UP000184170">
    <property type="component" value="Unassembled WGS sequence"/>
</dbReference>
<keyword evidence="1" id="KW-1133">Transmembrane helix</keyword>
<reference evidence="3" key="1">
    <citation type="submission" date="2016-11" db="EMBL/GenBank/DDBJ databases">
        <authorList>
            <person name="Varghese N."/>
            <person name="Submissions S."/>
        </authorList>
    </citation>
    <scope>NUCLEOTIDE SEQUENCE [LARGE SCALE GENOMIC DNA]</scope>
    <source>
        <strain evidence="3">CGMCC 1.7063</strain>
    </source>
</reference>
<feature type="transmembrane region" description="Helical" evidence="1">
    <location>
        <begin position="290"/>
        <end position="308"/>
    </location>
</feature>
<evidence type="ECO:0000256" key="1">
    <source>
        <dbReference type="SAM" id="Phobius"/>
    </source>
</evidence>
<gene>
    <name evidence="2" type="ORF">SAMN04487965_0250</name>
</gene>
<evidence type="ECO:0000313" key="2">
    <source>
        <dbReference type="EMBL" id="SHE60149.1"/>
    </source>
</evidence>
<feature type="transmembrane region" description="Helical" evidence="1">
    <location>
        <begin position="164"/>
        <end position="183"/>
    </location>
</feature>
<dbReference type="PANTHER" id="PTHR36840:SF1">
    <property type="entry name" value="BLL5714 PROTEIN"/>
    <property type="match status" value="1"/>
</dbReference>
<feature type="transmembrane region" description="Helical" evidence="1">
    <location>
        <begin position="137"/>
        <end position="158"/>
    </location>
</feature>
<dbReference type="InterPro" id="IPR010640">
    <property type="entry name" value="Low_temperature_requirement_A"/>
</dbReference>
<dbReference type="PANTHER" id="PTHR36840">
    <property type="entry name" value="BLL5714 PROTEIN"/>
    <property type="match status" value="1"/>
</dbReference>
<dbReference type="STRING" id="494016.SAMN04487965_0250"/>
<feature type="transmembrane region" description="Helical" evidence="1">
    <location>
        <begin position="16"/>
        <end position="37"/>
    </location>
</feature>
<feature type="transmembrane region" description="Helical" evidence="1">
    <location>
        <begin position="195"/>
        <end position="213"/>
    </location>
</feature>
<dbReference type="AlphaFoldDB" id="A0A1M4UTZ1"/>
<keyword evidence="1" id="KW-0812">Transmembrane</keyword>
<protein>
    <submittedName>
        <fullName evidence="2">Low temperature requirement protein LtrA</fullName>
    </submittedName>
</protein>
<feature type="transmembrane region" description="Helical" evidence="1">
    <location>
        <begin position="347"/>
        <end position="364"/>
    </location>
</feature>
<evidence type="ECO:0000313" key="3">
    <source>
        <dbReference type="Proteomes" id="UP000184170"/>
    </source>
</evidence>
<feature type="transmembrane region" description="Helical" evidence="1">
    <location>
        <begin position="49"/>
        <end position="69"/>
    </location>
</feature>
<keyword evidence="1" id="KW-0472">Membrane</keyword>
<name>A0A1M4UTZ1_9GAMM</name>
<dbReference type="Pfam" id="PF06772">
    <property type="entry name" value="LtrA"/>
    <property type="match status" value="1"/>
</dbReference>
<keyword evidence="3" id="KW-1185">Reference proteome</keyword>
<feature type="transmembrane region" description="Helical" evidence="1">
    <location>
        <begin position="81"/>
        <end position="98"/>
    </location>
</feature>
<feature type="transmembrane region" description="Helical" evidence="1">
    <location>
        <begin position="104"/>
        <end position="125"/>
    </location>
</feature>
<dbReference type="EMBL" id="FQVA01000001">
    <property type="protein sequence ID" value="SHE60149.1"/>
    <property type="molecule type" value="Genomic_DNA"/>
</dbReference>
<dbReference type="OrthoDB" id="7698234at2"/>
<feature type="transmembrane region" description="Helical" evidence="1">
    <location>
        <begin position="258"/>
        <end position="278"/>
    </location>
</feature>
<organism evidence="2 3">
    <name type="scientific">Microbulbifer donghaiensis</name>
    <dbReference type="NCBI Taxonomy" id="494016"/>
    <lineage>
        <taxon>Bacteria</taxon>
        <taxon>Pseudomonadati</taxon>
        <taxon>Pseudomonadota</taxon>
        <taxon>Gammaproteobacteria</taxon>
        <taxon>Cellvibrionales</taxon>
        <taxon>Microbulbiferaceae</taxon>
        <taxon>Microbulbifer</taxon>
    </lineage>
</organism>